<protein>
    <recommendedName>
        <fullName evidence="5">DUF2922 family protein</fullName>
    </recommendedName>
</protein>
<dbReference type="RefSeq" id="WP_010782225.1">
    <property type="nucleotide sequence ID" value="NZ_ASWH01000001.1"/>
</dbReference>
<evidence type="ECO:0008006" key="5">
    <source>
        <dbReference type="Google" id="ProtNLM"/>
    </source>
</evidence>
<evidence type="ECO:0000313" key="1">
    <source>
        <dbReference type="EMBL" id="EOI53944.1"/>
    </source>
</evidence>
<reference evidence="2 4" key="2">
    <citation type="submission" date="2013-03" db="EMBL/GenBank/DDBJ databases">
        <title>The Genome Sequence of Enterococcus gilvus ATCC BAA-350 (PacBio/Illumina hybrid assembly).</title>
        <authorList>
            <consortium name="The Broad Institute Genomics Platform"/>
            <consortium name="The Broad Institute Genome Sequencing Center for Infectious Disease"/>
            <person name="Earl A."/>
            <person name="Russ C."/>
            <person name="Gilmore M."/>
            <person name="Surin D."/>
            <person name="Walker B."/>
            <person name="Young S."/>
            <person name="Zeng Q."/>
            <person name="Gargeya S."/>
            <person name="Fitzgerald M."/>
            <person name="Haas B."/>
            <person name="Abouelleil A."/>
            <person name="Allen A.W."/>
            <person name="Alvarado L."/>
            <person name="Arachchi H.M."/>
            <person name="Berlin A.M."/>
            <person name="Chapman S.B."/>
            <person name="Gainer-Dewar J."/>
            <person name="Goldberg J."/>
            <person name="Griggs A."/>
            <person name="Gujja S."/>
            <person name="Hansen M."/>
            <person name="Howarth C."/>
            <person name="Imamovic A."/>
            <person name="Ireland A."/>
            <person name="Larimer J."/>
            <person name="McCowan C."/>
            <person name="Murphy C."/>
            <person name="Pearson M."/>
            <person name="Poon T.W."/>
            <person name="Priest M."/>
            <person name="Roberts A."/>
            <person name="Saif S."/>
            <person name="Shea T."/>
            <person name="Sisk P."/>
            <person name="Sykes S."/>
            <person name="Wortman J."/>
            <person name="Nusbaum C."/>
            <person name="Birren B."/>
        </authorList>
    </citation>
    <scope>NUCLEOTIDE SEQUENCE [LARGE SCALE GENOMIC DNA]</scope>
    <source>
        <strain evidence="2 4">ATCC BAA-350</strain>
    </source>
</reference>
<dbReference type="HOGENOM" id="CLU_181401_0_0_9"/>
<accession>R2XGI3</accession>
<proteinExistence type="predicted"/>
<evidence type="ECO:0000313" key="2">
    <source>
        <dbReference type="EMBL" id="EOW80781.1"/>
    </source>
</evidence>
<dbReference type="OrthoDB" id="2323347at2"/>
<gene>
    <name evidence="2" type="ORF">I592_00065</name>
    <name evidence="1" type="ORF">UKC_03897</name>
</gene>
<dbReference type="Proteomes" id="UP000013750">
    <property type="component" value="Unassembled WGS sequence"/>
</dbReference>
<dbReference type="Pfam" id="PF11148">
    <property type="entry name" value="DUF2922"/>
    <property type="match status" value="1"/>
</dbReference>
<dbReference type="PATRIC" id="fig|1158614.3.peg.3891"/>
<dbReference type="EMBL" id="ASWH01000001">
    <property type="protein sequence ID" value="EOW80781.1"/>
    <property type="molecule type" value="Genomic_DNA"/>
</dbReference>
<evidence type="ECO:0000313" key="4">
    <source>
        <dbReference type="Proteomes" id="UP000014160"/>
    </source>
</evidence>
<dbReference type="eggNOG" id="ENOG50307US">
    <property type="taxonomic scope" value="Bacteria"/>
</dbReference>
<dbReference type="Proteomes" id="UP000014160">
    <property type="component" value="Unassembled WGS sequence"/>
</dbReference>
<comment type="caution">
    <text evidence="1">The sequence shown here is derived from an EMBL/GenBank/DDBJ whole genome shotgun (WGS) entry which is preliminary data.</text>
</comment>
<evidence type="ECO:0000313" key="3">
    <source>
        <dbReference type="Proteomes" id="UP000013750"/>
    </source>
</evidence>
<sequence length="70" mass="7912">MTKLVAIFKTSEGKSHSWSYANPDTTKQPSEVKGLLERFAGLKLFKKDNVVLFDTVESAEYVETIETPIF</sequence>
<dbReference type="InterPro" id="IPR021321">
    <property type="entry name" value="DUF2922"/>
</dbReference>
<organism evidence="1 3">
    <name type="scientific">Enterococcus gilvus ATCC BAA-350</name>
    <dbReference type="NCBI Taxonomy" id="1158614"/>
    <lineage>
        <taxon>Bacteria</taxon>
        <taxon>Bacillati</taxon>
        <taxon>Bacillota</taxon>
        <taxon>Bacilli</taxon>
        <taxon>Lactobacillales</taxon>
        <taxon>Enterococcaceae</taxon>
        <taxon>Enterococcus</taxon>
    </lineage>
</organism>
<name>R2XGI3_9ENTE</name>
<keyword evidence="4" id="KW-1185">Reference proteome</keyword>
<dbReference type="AlphaFoldDB" id="R2XGI3"/>
<dbReference type="EMBL" id="AJDQ01000012">
    <property type="protein sequence ID" value="EOI53944.1"/>
    <property type="molecule type" value="Genomic_DNA"/>
</dbReference>
<reference evidence="1 3" key="1">
    <citation type="submission" date="2013-02" db="EMBL/GenBank/DDBJ databases">
        <title>The Genome Sequence of Enterococcus gilvus ATCC BAA-350.</title>
        <authorList>
            <consortium name="The Broad Institute Genome Sequencing Platform"/>
            <consortium name="The Broad Institute Genome Sequencing Center for Infectious Disease"/>
            <person name="Earl A.M."/>
            <person name="Gilmore M.S."/>
            <person name="Lebreton F."/>
            <person name="Walker B."/>
            <person name="Young S.K."/>
            <person name="Zeng Q."/>
            <person name="Gargeya S."/>
            <person name="Fitzgerald M."/>
            <person name="Haas B."/>
            <person name="Abouelleil A."/>
            <person name="Alvarado L."/>
            <person name="Arachchi H.M."/>
            <person name="Berlin A.M."/>
            <person name="Chapman S.B."/>
            <person name="Dewar J."/>
            <person name="Goldberg J."/>
            <person name="Griggs A."/>
            <person name="Gujja S."/>
            <person name="Hansen M."/>
            <person name="Howarth C."/>
            <person name="Imamovic A."/>
            <person name="Larimer J."/>
            <person name="McCowan C."/>
            <person name="Murphy C."/>
            <person name="Neiman D."/>
            <person name="Pearson M."/>
            <person name="Priest M."/>
            <person name="Roberts A."/>
            <person name="Saif S."/>
            <person name="Shea T."/>
            <person name="Sisk P."/>
            <person name="Sykes S."/>
            <person name="Wortman J."/>
            <person name="Nusbaum C."/>
            <person name="Birren B."/>
        </authorList>
    </citation>
    <scope>NUCLEOTIDE SEQUENCE [LARGE SCALE GENOMIC DNA]</scope>
    <source>
        <strain evidence="1 3">ATCC BAA-350</strain>
    </source>
</reference>